<dbReference type="EMBL" id="RCHS01001839">
    <property type="protein sequence ID" value="RMX51066.1"/>
    <property type="molecule type" value="Genomic_DNA"/>
</dbReference>
<organism evidence="1 2">
    <name type="scientific">Pocillopora damicornis</name>
    <name type="common">Cauliflower coral</name>
    <name type="synonym">Millepora damicornis</name>
    <dbReference type="NCBI Taxonomy" id="46731"/>
    <lineage>
        <taxon>Eukaryota</taxon>
        <taxon>Metazoa</taxon>
        <taxon>Cnidaria</taxon>
        <taxon>Anthozoa</taxon>
        <taxon>Hexacorallia</taxon>
        <taxon>Scleractinia</taxon>
        <taxon>Astrocoeniina</taxon>
        <taxon>Pocilloporidae</taxon>
        <taxon>Pocillopora</taxon>
    </lineage>
</organism>
<gene>
    <name evidence="1" type="ORF">pdam_00025872</name>
</gene>
<comment type="caution">
    <text evidence="1">The sequence shown here is derived from an EMBL/GenBank/DDBJ whole genome shotgun (WGS) entry which is preliminary data.</text>
</comment>
<evidence type="ECO:0008006" key="3">
    <source>
        <dbReference type="Google" id="ProtNLM"/>
    </source>
</evidence>
<dbReference type="PANTHER" id="PTHR33776:SF3">
    <property type="entry name" value="PHD-TYPE DOMAIN-CONTAINING PROTEIN"/>
    <property type="match status" value="1"/>
</dbReference>
<dbReference type="InterPro" id="IPR036691">
    <property type="entry name" value="Endo/exonu/phosph_ase_sf"/>
</dbReference>
<proteinExistence type="predicted"/>
<reference evidence="1 2" key="1">
    <citation type="journal article" date="2018" name="Sci. Rep.">
        <title>Comparative analysis of the Pocillopora damicornis genome highlights role of immune system in coral evolution.</title>
        <authorList>
            <person name="Cunning R."/>
            <person name="Bay R.A."/>
            <person name="Gillette P."/>
            <person name="Baker A.C."/>
            <person name="Traylor-Knowles N."/>
        </authorList>
    </citation>
    <scope>NUCLEOTIDE SEQUENCE [LARGE SCALE GENOMIC DNA]</scope>
    <source>
        <strain evidence="1">RSMAS</strain>
        <tissue evidence="1">Whole animal</tissue>
    </source>
</reference>
<dbReference type="PANTHER" id="PTHR33776">
    <property type="entry name" value="ENDO/EXONUCLEASE/PHOSPHATASE DOMAIN-CONTAINING PROTEIN"/>
    <property type="match status" value="1"/>
</dbReference>
<feature type="non-terminal residue" evidence="1">
    <location>
        <position position="1"/>
    </location>
</feature>
<name>A0A3M6UBY4_POCDA</name>
<dbReference type="AlphaFoldDB" id="A0A3M6UBY4"/>
<accession>A0A3M6UBY4</accession>
<evidence type="ECO:0000313" key="1">
    <source>
        <dbReference type="EMBL" id="RMX51066.1"/>
    </source>
</evidence>
<evidence type="ECO:0000313" key="2">
    <source>
        <dbReference type="Proteomes" id="UP000275408"/>
    </source>
</evidence>
<keyword evidence="2" id="KW-1185">Reference proteome</keyword>
<dbReference type="Proteomes" id="UP000275408">
    <property type="component" value="Unassembled WGS sequence"/>
</dbReference>
<dbReference type="Gene3D" id="3.60.10.10">
    <property type="entry name" value="Endonuclease/exonuclease/phosphatase"/>
    <property type="match status" value="1"/>
</dbReference>
<protein>
    <recommendedName>
        <fullName evidence="3">Endonuclease/exonuclease/phosphatase domain-containing protein</fullName>
    </recommendedName>
</protein>
<dbReference type="SUPFAM" id="SSF56219">
    <property type="entry name" value="DNase I-like"/>
    <property type="match status" value="1"/>
</dbReference>
<sequence length="113" mass="13010">YHMYRKDRKKGGGGLLAYFSSALPFNKRALPKTYKTLEAIAVEVKIGSNDLLVLSIYRPPKQKRKGNESSLQDLKSVEEEVNHICQWAWFQKQSVIILGDLNLDRLRLDRAAY</sequence>